<dbReference type="GO" id="GO:0031423">
    <property type="term" value="F:hexon binding"/>
    <property type="evidence" value="ECO:0007669"/>
    <property type="project" value="InterPro"/>
</dbReference>
<comment type="induction">
    <text evidence="9">Expressed in the intermediate phase of the viral replicative cycle.</text>
</comment>
<name>A0A344X1W4_9ADEN</name>
<evidence type="ECO:0000256" key="7">
    <source>
        <dbReference type="ARBA" id="ARBA00023093"/>
    </source>
</evidence>
<dbReference type="Proteomes" id="UP000317647">
    <property type="component" value="Segment"/>
</dbReference>
<keyword evidence="5 9" id="KW-0946">Virion</keyword>
<comment type="subunit">
    <text evidence="9">Homotrimer. Interacts with hexon protein; this interaction tethers the hexons together. Self-interacts with adjacent proteins. Interacts with kinesin light chain KLC1; this interaction leads to capsid disruption at the nuclear pore complex during virus entry into host cell.</text>
</comment>
<dbReference type="GO" id="GO:0098021">
    <property type="term" value="C:viral capsid, decoration"/>
    <property type="evidence" value="ECO:0007669"/>
    <property type="project" value="UniProtKB-UniRule"/>
</dbReference>
<dbReference type="GO" id="GO:0042025">
    <property type="term" value="C:host cell nucleus"/>
    <property type="evidence" value="ECO:0007669"/>
    <property type="project" value="UniProtKB-SubCell"/>
</dbReference>
<organism evidence="10">
    <name type="scientific">Canine mastadenovirus A</name>
    <dbReference type="NCBI Taxonomy" id="10537"/>
    <lineage>
        <taxon>Viruses</taxon>
        <taxon>Varidnaviria</taxon>
        <taxon>Bamfordvirae</taxon>
        <taxon>Preplasmiviricota</taxon>
        <taxon>Polisuviricotina</taxon>
        <taxon>Pharingeaviricetes</taxon>
        <taxon>Rowavirales</taxon>
        <taxon>Adenoviridae</taxon>
        <taxon>Mastadenovirus</taxon>
        <taxon>Mastadenovirus canidae</taxon>
    </lineage>
</organism>
<comment type="miscellaneous">
    <text evidence="9">This protein is only encoded by mastadenoviruses, and may therefore play a role in mammals tropism.</text>
</comment>
<keyword evidence="2 9" id="KW-0167">Capsid protein</keyword>
<protein>
    <recommendedName>
        <fullName evidence="9">Hexon-interlacing protein</fullName>
    </recommendedName>
    <alternativeName>
        <fullName evidence="9">Protein IX</fullName>
    </alternativeName>
</protein>
<evidence type="ECO:0000256" key="6">
    <source>
        <dbReference type="ARBA" id="ARBA00023054"/>
    </source>
</evidence>
<keyword evidence="4 9" id="KW-0945">Host-virus interaction</keyword>
<proteinExistence type="evidence at transcript level"/>
<gene>
    <name evidence="9" type="primary">IX</name>
</gene>
<comment type="domain">
    <text evidence="9">Three N-terminal domains of hexon-interlacing protein form triskelions between hexon capsomers.</text>
</comment>
<dbReference type="EMBL" id="MH048659">
    <property type="protein sequence ID" value="AXE71649.1"/>
    <property type="molecule type" value="Genomic_DNA"/>
</dbReference>
<evidence type="ECO:0000256" key="9">
    <source>
        <dbReference type="HAMAP-Rule" id="MF_04050"/>
    </source>
</evidence>
<keyword evidence="3 9" id="KW-1048">Host nucleus</keyword>
<reference evidence="10" key="1">
    <citation type="journal article" date="2018" name="Vet. Microbiol.">
        <title>Sequential circulation of canine adenoviruses 1 and 2 in captive wild carnivores, France.</title>
        <authorList>
            <person name="Dowgier G."/>
            <person name="Lahoreau J."/>
            <person name="Lanave G."/>
            <person name="Losurdo M."/>
            <person name="Varello K."/>
            <person name="Lucente M.S."/>
            <person name="Ventriglia G."/>
            <person name="Bozzetta E."/>
            <person name="Martella V."/>
            <person name="Buonavoglia C."/>
            <person name="Decaro N."/>
        </authorList>
    </citation>
    <scope>NUCLEOTIDE SEQUENCE [LARGE SCALE GENOMIC DNA]</scope>
    <source>
        <strain evidence="10">Wolf/835/2015/FRA</strain>
    </source>
</reference>
<accession>A0A344X1W4</accession>
<comment type="similarity">
    <text evidence="1 9">Belongs to the adenoviridae hexon-interlacing protein family.</text>
</comment>
<dbReference type="HAMAP" id="MF_04050">
    <property type="entry name" value="ADV_CAP9"/>
    <property type="match status" value="1"/>
</dbReference>
<keyword evidence="7 9" id="KW-1232">Capsid decoration protein</keyword>
<evidence type="ECO:0000313" key="10">
    <source>
        <dbReference type="EMBL" id="AXE71649.1"/>
    </source>
</evidence>
<evidence type="ECO:0000256" key="3">
    <source>
        <dbReference type="ARBA" id="ARBA00022562"/>
    </source>
</evidence>
<dbReference type="GO" id="GO:0046718">
    <property type="term" value="P:symbiont entry into host cell"/>
    <property type="evidence" value="ECO:0007669"/>
    <property type="project" value="UniProtKB-UniRule"/>
</dbReference>
<keyword evidence="6 9" id="KW-0175">Coiled coil</keyword>
<dbReference type="Pfam" id="PF03955">
    <property type="entry name" value="Adeno_PIX"/>
    <property type="match status" value="1"/>
</dbReference>
<evidence type="ECO:0000256" key="1">
    <source>
        <dbReference type="ARBA" id="ARBA00010950"/>
    </source>
</evidence>
<evidence type="ECO:0000256" key="2">
    <source>
        <dbReference type="ARBA" id="ARBA00022561"/>
    </source>
</evidence>
<evidence type="ECO:0000256" key="4">
    <source>
        <dbReference type="ARBA" id="ARBA00022581"/>
    </source>
</evidence>
<comment type="subcellular location">
    <subcellularLocation>
        <location evidence="9">Virion</location>
    </subcellularLocation>
    <subcellularLocation>
        <location evidence="9">Host nucleus</location>
    </subcellularLocation>
    <text evidence="9">Located in the canyons between the hexons on the outer surface of the capsid. Forms a sort of hairnet on the outer side of the virion. Present in 240 copies per virion.</text>
</comment>
<dbReference type="InterPro" id="IPR005641">
    <property type="entry name" value="Hexon_assoc_IX"/>
</dbReference>
<sequence>MDPQQKGIVNTCFLTTRIPSWAGARQNVTGSDLGGKPVPSDVLESGRPLAAPRVRTLYEEQQLNMLAVNVILDDLKTQVAAMQNSVTAIQEELKDLKQRVAAR</sequence>
<feature type="coiled-coil region" evidence="9">
    <location>
        <begin position="72"/>
        <end position="99"/>
    </location>
</feature>
<evidence type="ECO:0000256" key="5">
    <source>
        <dbReference type="ARBA" id="ARBA00022844"/>
    </source>
</evidence>
<evidence type="ECO:0000256" key="8">
    <source>
        <dbReference type="ARBA" id="ARBA00023296"/>
    </source>
</evidence>
<keyword evidence="8 9" id="KW-1160">Virus entry into host cell</keyword>
<comment type="function">
    <text evidence="9">Structural component of the virion that acts as a cement protein on the capsid exterior and forms triskelion structures consisting of three molecules that stabilize three hexon trimers at the center of each icosahedral facet and fixes the peripentonal hexons. Dispensable for assembly. During virus entry, recruits the anterograde motor kinesin-1 to the capsid docked at the nuclear pore complex thereby subjecting the docked capsid to a pulling force. The resulting tension leads to capsid disruption, dispersion of capsid fragments toward cell periphery and eventually viral DNA entry into the host nucleus.</text>
</comment>